<feature type="region of interest" description="Disordered" evidence="1">
    <location>
        <begin position="21"/>
        <end position="45"/>
    </location>
</feature>
<dbReference type="RefSeq" id="XP_073553781.1">
    <property type="nucleotide sequence ID" value="XM_073707706.1"/>
</dbReference>
<feature type="compositionally biased region" description="Basic and acidic residues" evidence="1">
    <location>
        <begin position="114"/>
        <end position="124"/>
    </location>
</feature>
<dbReference type="EMBL" id="PPTA01000030">
    <property type="protein sequence ID" value="TFA97579.1"/>
    <property type="molecule type" value="Genomic_DNA"/>
</dbReference>
<evidence type="ECO:0000313" key="2">
    <source>
        <dbReference type="EMBL" id="TFA97579.1"/>
    </source>
</evidence>
<reference evidence="2 3" key="1">
    <citation type="submission" date="2018-01" db="EMBL/GenBank/DDBJ databases">
        <title>Genome characterization of the sugarcane-associated fungus Trichoderma ghanense CCMA-1212 and their application in lignocelulose bioconversion.</title>
        <authorList>
            <person name="Steindorff A.S."/>
            <person name="Mendes T.D."/>
            <person name="Vilela E.S.D."/>
            <person name="Rodrigues D.S."/>
            <person name="Formighieri E.F."/>
            <person name="Melo I.S."/>
            <person name="Favaro L.C.L."/>
        </authorList>
    </citation>
    <scope>NUCLEOTIDE SEQUENCE [LARGE SCALE GENOMIC DNA]</scope>
    <source>
        <strain evidence="2 3">CCMA-1212</strain>
    </source>
</reference>
<feature type="compositionally biased region" description="Basic and acidic residues" evidence="1">
    <location>
        <begin position="93"/>
        <end position="102"/>
    </location>
</feature>
<accession>A0ABY2GQQ2</accession>
<feature type="region of interest" description="Disordered" evidence="1">
    <location>
        <begin position="93"/>
        <end position="124"/>
    </location>
</feature>
<proteinExistence type="predicted"/>
<name>A0ABY2GQQ2_9HYPO</name>
<keyword evidence="3" id="KW-1185">Reference proteome</keyword>
<dbReference type="GeneID" id="300582156"/>
<sequence length="124" mass="14208">MPCIVSSPIARMRCEFQDAHSPVDGHARKRRRVTPSKDTDPAEYPAVDASFDNVHSLVDGLTRKRRLSIPPRDQIRAFHRALAVYQELLARFDEEHSPDHGQSRKRRTITPSEDDARNRGLTDH</sequence>
<protein>
    <submittedName>
        <fullName evidence="2">Uncharacterized protein</fullName>
    </submittedName>
</protein>
<evidence type="ECO:0000256" key="1">
    <source>
        <dbReference type="SAM" id="MobiDB-lite"/>
    </source>
</evidence>
<gene>
    <name evidence="2" type="ORF">CCMA1212_010670</name>
</gene>
<dbReference type="Proteomes" id="UP001642720">
    <property type="component" value="Unassembled WGS sequence"/>
</dbReference>
<organism evidence="2 3">
    <name type="scientific">Trichoderma ghanense</name>
    <dbReference type="NCBI Taxonomy" id="65468"/>
    <lineage>
        <taxon>Eukaryota</taxon>
        <taxon>Fungi</taxon>
        <taxon>Dikarya</taxon>
        <taxon>Ascomycota</taxon>
        <taxon>Pezizomycotina</taxon>
        <taxon>Sordariomycetes</taxon>
        <taxon>Hypocreomycetidae</taxon>
        <taxon>Hypocreales</taxon>
        <taxon>Hypocreaceae</taxon>
        <taxon>Trichoderma</taxon>
    </lineage>
</organism>
<comment type="caution">
    <text evidence="2">The sequence shown here is derived from an EMBL/GenBank/DDBJ whole genome shotgun (WGS) entry which is preliminary data.</text>
</comment>
<evidence type="ECO:0000313" key="3">
    <source>
        <dbReference type="Proteomes" id="UP001642720"/>
    </source>
</evidence>